<name>A0A511MQV2_9NOCA</name>
<dbReference type="OrthoDB" id="9874520at2"/>
<comment type="caution">
    <text evidence="2">The sequence shown here is derived from an EMBL/GenBank/DDBJ whole genome shotgun (WGS) entry which is preliminary data.</text>
</comment>
<accession>A0A511MQV2</accession>
<organism evidence="2 3">
    <name type="scientific">Nocardia ninae NBRC 108245</name>
    <dbReference type="NCBI Taxonomy" id="1210091"/>
    <lineage>
        <taxon>Bacteria</taxon>
        <taxon>Bacillati</taxon>
        <taxon>Actinomycetota</taxon>
        <taxon>Actinomycetes</taxon>
        <taxon>Mycobacteriales</taxon>
        <taxon>Nocardiaceae</taxon>
        <taxon>Nocardia</taxon>
    </lineage>
</organism>
<proteinExistence type="predicted"/>
<dbReference type="RefSeq" id="WP_147140949.1">
    <property type="nucleotide sequence ID" value="NZ_BJXA01000082.1"/>
</dbReference>
<keyword evidence="3" id="KW-1185">Reference proteome</keyword>
<gene>
    <name evidence="2" type="ORF">NN4_74930</name>
</gene>
<reference evidence="2 3" key="1">
    <citation type="submission" date="2019-07" db="EMBL/GenBank/DDBJ databases">
        <title>Whole genome shotgun sequence of Nocardia ninae NBRC 108245.</title>
        <authorList>
            <person name="Hosoyama A."/>
            <person name="Uohara A."/>
            <person name="Ohji S."/>
            <person name="Ichikawa N."/>
        </authorList>
    </citation>
    <scope>NUCLEOTIDE SEQUENCE [LARGE SCALE GENOMIC DNA]</scope>
    <source>
        <strain evidence="2 3">NBRC 108245</strain>
    </source>
</reference>
<dbReference type="EMBL" id="BJXA01000082">
    <property type="protein sequence ID" value="GEM42974.1"/>
    <property type="molecule type" value="Genomic_DNA"/>
</dbReference>
<dbReference type="AlphaFoldDB" id="A0A511MQV2"/>
<evidence type="ECO:0000313" key="2">
    <source>
        <dbReference type="EMBL" id="GEM42974.1"/>
    </source>
</evidence>
<sequence>MQWFDQLVEAIQLDAQAQRRDMRISGVTYISGVRPEEIVDPATAQLRPLPEDHPPVYVGRDRSEESINQYAEWVVGLVRSAFETEMLDDIWAGPEPVVVDGVTYAGGVDAVFGEFFCGIGWQAVYHRGGPGDHAYFVIDGQAPLIVEVGLPDVWARIEQISQLGLYRTLADRPRLHDVLVLGSEPVDPERSVAWPEDAIPAGVLAQRFEPDQCDDVSDDLAPLDAGWVCCTNCGNVAVHHCEQSFHARPCGCYDSGANIGEPDRELLRDAWNSALDHVLDNTEP</sequence>
<evidence type="ECO:0000313" key="3">
    <source>
        <dbReference type="Proteomes" id="UP000321424"/>
    </source>
</evidence>
<dbReference type="Proteomes" id="UP000321424">
    <property type="component" value="Unassembled WGS sequence"/>
</dbReference>
<protein>
    <recommendedName>
        <fullName evidence="1">Cyclic nucleotide-binding domain-containing protein</fullName>
    </recommendedName>
</protein>
<evidence type="ECO:0000259" key="1">
    <source>
        <dbReference type="PROSITE" id="PS50042"/>
    </source>
</evidence>
<dbReference type="InterPro" id="IPR000595">
    <property type="entry name" value="cNMP-bd_dom"/>
</dbReference>
<dbReference type="PROSITE" id="PS50042">
    <property type="entry name" value="CNMP_BINDING_3"/>
    <property type="match status" value="1"/>
</dbReference>
<feature type="domain" description="Cyclic nucleotide-binding" evidence="1">
    <location>
        <begin position="108"/>
        <end position="174"/>
    </location>
</feature>